<name>A0A1H9Z5M7_9ACTN</name>
<dbReference type="CDD" id="cd02020">
    <property type="entry name" value="CMPK"/>
    <property type="match status" value="1"/>
</dbReference>
<keyword evidence="11" id="KW-1185">Reference proteome</keyword>
<comment type="catalytic activity">
    <reaction evidence="7 8">
        <text>CMP + ATP = CDP + ADP</text>
        <dbReference type="Rhea" id="RHEA:11600"/>
        <dbReference type="ChEBI" id="CHEBI:30616"/>
        <dbReference type="ChEBI" id="CHEBI:58069"/>
        <dbReference type="ChEBI" id="CHEBI:60377"/>
        <dbReference type="ChEBI" id="CHEBI:456216"/>
        <dbReference type="EC" id="2.7.4.25"/>
    </reaction>
</comment>
<dbReference type="OrthoDB" id="9807434at2"/>
<evidence type="ECO:0000256" key="7">
    <source>
        <dbReference type="ARBA" id="ARBA00048478"/>
    </source>
</evidence>
<dbReference type="PANTHER" id="PTHR21299:SF2">
    <property type="entry name" value="CYTIDYLATE KINASE"/>
    <property type="match status" value="1"/>
</dbReference>
<protein>
    <recommendedName>
        <fullName evidence="8">Cytidylate kinase</fullName>
        <shortName evidence="8">CK</shortName>
        <ecNumber evidence="8">2.7.4.25</ecNumber>
    </recommendedName>
    <alternativeName>
        <fullName evidence="8">Cytidine monophosphate kinase</fullName>
        <shortName evidence="8">CMP kinase</shortName>
    </alternativeName>
</protein>
<dbReference type="GO" id="GO:0036431">
    <property type="term" value="F:dCMP kinase activity"/>
    <property type="evidence" value="ECO:0007669"/>
    <property type="project" value="InterPro"/>
</dbReference>
<reference evidence="10 11" key="1">
    <citation type="submission" date="2016-10" db="EMBL/GenBank/DDBJ databases">
        <authorList>
            <person name="de Groot N.N."/>
        </authorList>
    </citation>
    <scope>NUCLEOTIDE SEQUENCE [LARGE SCALE GENOMIC DNA]</scope>
    <source>
        <strain evidence="10 11">CGMCC 4.5598</strain>
    </source>
</reference>
<dbReference type="EC" id="2.7.4.25" evidence="8"/>
<keyword evidence="3 8" id="KW-0547">Nucleotide-binding</keyword>
<evidence type="ECO:0000256" key="8">
    <source>
        <dbReference type="HAMAP-Rule" id="MF_00238"/>
    </source>
</evidence>
<dbReference type="InterPro" id="IPR003136">
    <property type="entry name" value="Cytidylate_kin"/>
</dbReference>
<evidence type="ECO:0000256" key="3">
    <source>
        <dbReference type="ARBA" id="ARBA00022741"/>
    </source>
</evidence>
<feature type="domain" description="Cytidylate kinase" evidence="9">
    <location>
        <begin position="6"/>
        <end position="215"/>
    </location>
</feature>
<evidence type="ECO:0000313" key="11">
    <source>
        <dbReference type="Proteomes" id="UP000199361"/>
    </source>
</evidence>
<sequence>MTGLVVAMDGPSGSGKSSVSRGVARALGLRYLDTGAMYRAMTWWMLREGVDLADPAAIAARSGEPVIVAATDPDAPAIHVDGVDVGGPIREAEVTGAVSAVAAVPEVRARLVALQREVVGAGGIVVEGRDIGSVVCPDAPVKIYLTASAEARARRRSAELAGTTVEAQQEALARRDTLDSTRKTDPLSMADGAIELDTTAFSLDEVIAEVLRLVKERV</sequence>
<dbReference type="HAMAP" id="MF_00238">
    <property type="entry name" value="Cytidyl_kinase_type1"/>
    <property type="match status" value="1"/>
</dbReference>
<proteinExistence type="inferred from homology"/>
<evidence type="ECO:0000313" key="10">
    <source>
        <dbReference type="EMBL" id="SES76176.1"/>
    </source>
</evidence>
<dbReference type="STRING" id="568860.SAMN05421811_101268"/>
<dbReference type="Gene3D" id="3.40.50.300">
    <property type="entry name" value="P-loop containing nucleotide triphosphate hydrolases"/>
    <property type="match status" value="1"/>
</dbReference>
<feature type="binding site" evidence="8">
    <location>
        <begin position="10"/>
        <end position="18"/>
    </location>
    <ligand>
        <name>ATP</name>
        <dbReference type="ChEBI" id="CHEBI:30616"/>
    </ligand>
</feature>
<evidence type="ECO:0000256" key="1">
    <source>
        <dbReference type="ARBA" id="ARBA00009427"/>
    </source>
</evidence>
<organism evidence="10 11">
    <name type="scientific">Nonomuraea wenchangensis</name>
    <dbReference type="NCBI Taxonomy" id="568860"/>
    <lineage>
        <taxon>Bacteria</taxon>
        <taxon>Bacillati</taxon>
        <taxon>Actinomycetota</taxon>
        <taxon>Actinomycetes</taxon>
        <taxon>Streptosporangiales</taxon>
        <taxon>Streptosporangiaceae</taxon>
        <taxon>Nonomuraea</taxon>
    </lineage>
</organism>
<dbReference type="SUPFAM" id="SSF52540">
    <property type="entry name" value="P-loop containing nucleoside triphosphate hydrolases"/>
    <property type="match status" value="1"/>
</dbReference>
<evidence type="ECO:0000256" key="5">
    <source>
        <dbReference type="ARBA" id="ARBA00022840"/>
    </source>
</evidence>
<comment type="subcellular location">
    <subcellularLocation>
        <location evidence="8">Cytoplasm</location>
    </subcellularLocation>
</comment>
<evidence type="ECO:0000256" key="4">
    <source>
        <dbReference type="ARBA" id="ARBA00022777"/>
    </source>
</evidence>
<dbReference type="EMBL" id="FOHX01000001">
    <property type="protein sequence ID" value="SES76176.1"/>
    <property type="molecule type" value="Genomic_DNA"/>
</dbReference>
<accession>A0A1H9Z5M7</accession>
<evidence type="ECO:0000256" key="2">
    <source>
        <dbReference type="ARBA" id="ARBA00022679"/>
    </source>
</evidence>
<gene>
    <name evidence="8" type="primary">cmk</name>
    <name evidence="10" type="ORF">SAMN05421811_101268</name>
</gene>
<dbReference type="RefSeq" id="WP_091075795.1">
    <property type="nucleotide sequence ID" value="NZ_FOHX01000001.1"/>
</dbReference>
<comment type="similarity">
    <text evidence="1 8">Belongs to the cytidylate kinase family. Type 1 subfamily.</text>
</comment>
<dbReference type="GO" id="GO:0036430">
    <property type="term" value="F:CMP kinase activity"/>
    <property type="evidence" value="ECO:0007669"/>
    <property type="project" value="RHEA"/>
</dbReference>
<dbReference type="GO" id="GO:0015949">
    <property type="term" value="P:nucleobase-containing small molecule interconversion"/>
    <property type="evidence" value="ECO:0007669"/>
    <property type="project" value="TreeGrafter"/>
</dbReference>
<evidence type="ECO:0000259" key="9">
    <source>
        <dbReference type="Pfam" id="PF02224"/>
    </source>
</evidence>
<dbReference type="PANTHER" id="PTHR21299">
    <property type="entry name" value="CYTIDYLATE KINASE/PANTOATE-BETA-ALANINE LIGASE"/>
    <property type="match status" value="1"/>
</dbReference>
<keyword evidence="8" id="KW-0963">Cytoplasm</keyword>
<dbReference type="GO" id="GO:0006220">
    <property type="term" value="P:pyrimidine nucleotide metabolic process"/>
    <property type="evidence" value="ECO:0007669"/>
    <property type="project" value="UniProtKB-UniRule"/>
</dbReference>
<dbReference type="Proteomes" id="UP000199361">
    <property type="component" value="Unassembled WGS sequence"/>
</dbReference>
<comment type="catalytic activity">
    <reaction evidence="6 8">
        <text>dCMP + ATP = dCDP + ADP</text>
        <dbReference type="Rhea" id="RHEA:25094"/>
        <dbReference type="ChEBI" id="CHEBI:30616"/>
        <dbReference type="ChEBI" id="CHEBI:57566"/>
        <dbReference type="ChEBI" id="CHEBI:58593"/>
        <dbReference type="ChEBI" id="CHEBI:456216"/>
        <dbReference type="EC" id="2.7.4.25"/>
    </reaction>
</comment>
<dbReference type="InterPro" id="IPR011994">
    <property type="entry name" value="Cytidylate_kinase_dom"/>
</dbReference>
<keyword evidence="4 8" id="KW-0418">Kinase</keyword>
<dbReference type="GO" id="GO:0005829">
    <property type="term" value="C:cytosol"/>
    <property type="evidence" value="ECO:0007669"/>
    <property type="project" value="TreeGrafter"/>
</dbReference>
<dbReference type="AlphaFoldDB" id="A0A1H9Z5M7"/>
<dbReference type="InterPro" id="IPR027417">
    <property type="entry name" value="P-loop_NTPase"/>
</dbReference>
<keyword evidence="2 8" id="KW-0808">Transferase</keyword>
<dbReference type="Pfam" id="PF02224">
    <property type="entry name" value="Cytidylate_kin"/>
    <property type="match status" value="1"/>
</dbReference>
<dbReference type="GO" id="GO:0005524">
    <property type="term" value="F:ATP binding"/>
    <property type="evidence" value="ECO:0007669"/>
    <property type="project" value="UniProtKB-UniRule"/>
</dbReference>
<dbReference type="NCBIfam" id="TIGR00017">
    <property type="entry name" value="cmk"/>
    <property type="match status" value="1"/>
</dbReference>
<keyword evidence="5 8" id="KW-0067">ATP-binding</keyword>
<evidence type="ECO:0000256" key="6">
    <source>
        <dbReference type="ARBA" id="ARBA00047615"/>
    </source>
</evidence>